<evidence type="ECO:0000313" key="3">
    <source>
        <dbReference type="Proteomes" id="UP001608902"/>
    </source>
</evidence>
<proteinExistence type="predicted"/>
<dbReference type="Pfam" id="PF00144">
    <property type="entry name" value="Beta-lactamase"/>
    <property type="match status" value="1"/>
</dbReference>
<dbReference type="AlphaFoldDB" id="A0ABD6E3C8"/>
<comment type="caution">
    <text evidence="2">The sequence shown here is derived from an EMBL/GenBank/DDBJ whole genome shotgun (WGS) entry which is preliminary data.</text>
</comment>
<sequence>MLSDAHFIVRRSWRMPPLFTVQYRRHSLRSRKFSGRTLKKNSNPPGLHLLRTIKVNWWSIYGEDMPMWRVEGYGRKTLSHIYSQSLRLCPPYASPNLLMKERPIMMTLCQVTGPEFACNGKANTTIRHIVQHQAGLTYGPHAVTVSDVLDHRKMSKIFEEMVPLWEPGTATGYHTLTIGFLIDQLVRRIDNEARGVVDYFEQEILDKLGVEEIFIGLPNSKLNKRTTKITLPTAEDISKEGERNPEALKRYTLSNNSHQDKLYEMWPWIQLPDYNKLENRLLRMPSNMGISTARDIAHLHYLLIDGKILSKRFLNLMSKPVLVDEFDIVNGYKENKGLGWQYTRNPKGKWIFGHSGTGGQNMRVDVDSKLAYAYFCNGLKIADSDNVESFSRLQTALYSCIK</sequence>
<dbReference type="InterPro" id="IPR001466">
    <property type="entry name" value="Beta-lactam-related"/>
</dbReference>
<dbReference type="SUPFAM" id="SSF56601">
    <property type="entry name" value="beta-lactamase/transpeptidase-like"/>
    <property type="match status" value="1"/>
</dbReference>
<evidence type="ECO:0000313" key="2">
    <source>
        <dbReference type="EMBL" id="MFH4973746.1"/>
    </source>
</evidence>
<name>A0ABD6E3C8_9BILA</name>
<dbReference type="InterPro" id="IPR052907">
    <property type="entry name" value="Beta-lactamase/esterase"/>
</dbReference>
<feature type="domain" description="Beta-lactamase-related" evidence="1">
    <location>
        <begin position="114"/>
        <end position="390"/>
    </location>
</feature>
<evidence type="ECO:0000259" key="1">
    <source>
        <dbReference type="Pfam" id="PF00144"/>
    </source>
</evidence>
<reference evidence="2 3" key="1">
    <citation type="submission" date="2024-08" db="EMBL/GenBank/DDBJ databases">
        <title>Gnathostoma spinigerum genome.</title>
        <authorList>
            <person name="Gonzalez-Bertolin B."/>
            <person name="Monzon S."/>
            <person name="Zaballos A."/>
            <person name="Jimenez P."/>
            <person name="Dekumyoy P."/>
            <person name="Varona S."/>
            <person name="Cuesta I."/>
            <person name="Sumanam S."/>
            <person name="Adisakwattana P."/>
            <person name="Gasser R.B."/>
            <person name="Hernandez-Gonzalez A."/>
            <person name="Young N.D."/>
            <person name="Perteguer M.J."/>
        </authorList>
    </citation>
    <scope>NUCLEOTIDE SEQUENCE [LARGE SCALE GENOMIC DNA]</scope>
    <source>
        <strain evidence="2">AL3</strain>
        <tissue evidence="2">Liver</tissue>
    </source>
</reference>
<organism evidence="2 3">
    <name type="scientific">Gnathostoma spinigerum</name>
    <dbReference type="NCBI Taxonomy" id="75299"/>
    <lineage>
        <taxon>Eukaryota</taxon>
        <taxon>Metazoa</taxon>
        <taxon>Ecdysozoa</taxon>
        <taxon>Nematoda</taxon>
        <taxon>Chromadorea</taxon>
        <taxon>Rhabditida</taxon>
        <taxon>Spirurina</taxon>
        <taxon>Gnathostomatomorpha</taxon>
        <taxon>Gnathostomatoidea</taxon>
        <taxon>Gnathostomatidae</taxon>
        <taxon>Gnathostoma</taxon>
    </lineage>
</organism>
<dbReference type="Proteomes" id="UP001608902">
    <property type="component" value="Unassembled WGS sequence"/>
</dbReference>
<accession>A0ABD6E3C8</accession>
<dbReference type="PANTHER" id="PTHR43319">
    <property type="entry name" value="BETA-LACTAMASE-RELATED"/>
    <property type="match status" value="1"/>
</dbReference>
<protein>
    <recommendedName>
        <fullName evidence="1">Beta-lactamase-related domain-containing protein</fullName>
    </recommendedName>
</protein>
<dbReference type="PANTHER" id="PTHR43319:SF1">
    <property type="entry name" value="BETA-LACTAMASE-RELATED DOMAIN-CONTAINING PROTEIN"/>
    <property type="match status" value="1"/>
</dbReference>
<dbReference type="Gene3D" id="3.40.710.10">
    <property type="entry name" value="DD-peptidase/beta-lactamase superfamily"/>
    <property type="match status" value="1"/>
</dbReference>
<dbReference type="EMBL" id="JBGFUD010000123">
    <property type="protein sequence ID" value="MFH4973746.1"/>
    <property type="molecule type" value="Genomic_DNA"/>
</dbReference>
<dbReference type="InterPro" id="IPR012338">
    <property type="entry name" value="Beta-lactam/transpept-like"/>
</dbReference>
<keyword evidence="3" id="KW-1185">Reference proteome</keyword>
<gene>
    <name evidence="2" type="ORF">AB6A40_000455</name>
</gene>